<accession>A0AAD7BM44</accession>
<evidence type="ECO:0008006" key="3">
    <source>
        <dbReference type="Google" id="ProtNLM"/>
    </source>
</evidence>
<dbReference type="PANTHER" id="PTHR45786">
    <property type="entry name" value="DNA BINDING PROTEIN-LIKE"/>
    <property type="match status" value="1"/>
</dbReference>
<keyword evidence="2" id="KW-1185">Reference proteome</keyword>
<proteinExistence type="predicted"/>
<organism evidence="1 2">
    <name type="scientific">Mycena rosella</name>
    <name type="common">Pink bonnet</name>
    <name type="synonym">Agaricus rosellus</name>
    <dbReference type="NCBI Taxonomy" id="1033263"/>
    <lineage>
        <taxon>Eukaryota</taxon>
        <taxon>Fungi</taxon>
        <taxon>Dikarya</taxon>
        <taxon>Basidiomycota</taxon>
        <taxon>Agaricomycotina</taxon>
        <taxon>Agaricomycetes</taxon>
        <taxon>Agaricomycetidae</taxon>
        <taxon>Agaricales</taxon>
        <taxon>Marasmiineae</taxon>
        <taxon>Mycenaceae</taxon>
        <taxon>Mycena</taxon>
    </lineage>
</organism>
<dbReference type="EMBL" id="JARKIE010000609">
    <property type="protein sequence ID" value="KAJ7625158.1"/>
    <property type="molecule type" value="Genomic_DNA"/>
</dbReference>
<gene>
    <name evidence="1" type="ORF">B0H17DRAFT_854816</name>
</gene>
<reference evidence="1" key="1">
    <citation type="submission" date="2023-03" db="EMBL/GenBank/DDBJ databases">
        <title>Massive genome expansion in bonnet fungi (Mycena s.s.) driven by repeated elements and novel gene families across ecological guilds.</title>
        <authorList>
            <consortium name="Lawrence Berkeley National Laboratory"/>
            <person name="Harder C.B."/>
            <person name="Miyauchi S."/>
            <person name="Viragh M."/>
            <person name="Kuo A."/>
            <person name="Thoen E."/>
            <person name="Andreopoulos B."/>
            <person name="Lu D."/>
            <person name="Skrede I."/>
            <person name="Drula E."/>
            <person name="Henrissat B."/>
            <person name="Morin E."/>
            <person name="Kohler A."/>
            <person name="Barry K."/>
            <person name="LaButti K."/>
            <person name="Morin E."/>
            <person name="Salamov A."/>
            <person name="Lipzen A."/>
            <person name="Mereny Z."/>
            <person name="Hegedus B."/>
            <person name="Baldrian P."/>
            <person name="Stursova M."/>
            <person name="Weitz H."/>
            <person name="Taylor A."/>
            <person name="Grigoriev I.V."/>
            <person name="Nagy L.G."/>
            <person name="Martin F."/>
            <person name="Kauserud H."/>
        </authorList>
    </citation>
    <scope>NUCLEOTIDE SEQUENCE</scope>
    <source>
        <strain evidence="1">CBHHK067</strain>
    </source>
</reference>
<dbReference type="AlphaFoldDB" id="A0AAD7BM44"/>
<name>A0AAD7BM44_MYCRO</name>
<sequence>LLVGNDTQAQDFRSHITQYSVALAFTSLGMSDEKHINCYGPNAWVFRILGNLRHLSGTLTAPDGVPPSYVQLYMYDPSVALQQRMKQDTIHALQILIHTAIYKQAYDILEEMGGNDVEVTEVRLQVMLGRDRRQYNLLSAEEVAFILPRDGSTGESLHHPSRCNRLPDDALIRRISDNHPTYARLYYVYVLLFPR</sequence>
<protein>
    <recommendedName>
        <fullName evidence="3">Helitron helicase-like domain-containing protein</fullName>
    </recommendedName>
</protein>
<feature type="non-terminal residue" evidence="1">
    <location>
        <position position="1"/>
    </location>
</feature>
<evidence type="ECO:0000313" key="2">
    <source>
        <dbReference type="Proteomes" id="UP001221757"/>
    </source>
</evidence>
<comment type="caution">
    <text evidence="1">The sequence shown here is derived from an EMBL/GenBank/DDBJ whole genome shotgun (WGS) entry which is preliminary data.</text>
</comment>
<feature type="non-terminal residue" evidence="1">
    <location>
        <position position="195"/>
    </location>
</feature>
<dbReference type="PANTHER" id="PTHR45786:SF74">
    <property type="entry name" value="ATP-DEPENDENT DNA HELICASE"/>
    <property type="match status" value="1"/>
</dbReference>
<evidence type="ECO:0000313" key="1">
    <source>
        <dbReference type="EMBL" id="KAJ7625158.1"/>
    </source>
</evidence>
<dbReference type="Proteomes" id="UP001221757">
    <property type="component" value="Unassembled WGS sequence"/>
</dbReference>